<accession>A0A3S5AZY8</accession>
<proteinExistence type="predicted"/>
<sequence length="97" mass="10407">MNHLTEVCICDRHCLPVGLPPGRTGLDDTSNLPPKESRETSGRCRPPLSQFRSEVGFCKKVGRVFISLLSLGQSGRGDKSVLRVYPAPDNPSGGADA</sequence>
<dbReference type="EMBL" id="CAAALY010271537">
    <property type="protein sequence ID" value="VEL41893.1"/>
    <property type="molecule type" value="Genomic_DNA"/>
</dbReference>
<evidence type="ECO:0000313" key="3">
    <source>
        <dbReference type="Proteomes" id="UP000784294"/>
    </source>
</evidence>
<protein>
    <submittedName>
        <fullName evidence="2">Uncharacterized protein</fullName>
    </submittedName>
</protein>
<dbReference type="AlphaFoldDB" id="A0A3S5AZY8"/>
<evidence type="ECO:0000313" key="2">
    <source>
        <dbReference type="EMBL" id="VEL41893.1"/>
    </source>
</evidence>
<gene>
    <name evidence="2" type="ORF">PXEA_LOCUS35333</name>
</gene>
<keyword evidence="3" id="KW-1185">Reference proteome</keyword>
<evidence type="ECO:0000256" key="1">
    <source>
        <dbReference type="SAM" id="MobiDB-lite"/>
    </source>
</evidence>
<reference evidence="2" key="1">
    <citation type="submission" date="2018-11" db="EMBL/GenBank/DDBJ databases">
        <authorList>
            <consortium name="Pathogen Informatics"/>
        </authorList>
    </citation>
    <scope>NUCLEOTIDE SEQUENCE</scope>
</reference>
<comment type="caution">
    <text evidence="2">The sequence shown here is derived from an EMBL/GenBank/DDBJ whole genome shotgun (WGS) entry which is preliminary data.</text>
</comment>
<feature type="region of interest" description="Disordered" evidence="1">
    <location>
        <begin position="76"/>
        <end position="97"/>
    </location>
</feature>
<feature type="region of interest" description="Disordered" evidence="1">
    <location>
        <begin position="19"/>
        <end position="45"/>
    </location>
</feature>
<organism evidence="2 3">
    <name type="scientific">Protopolystoma xenopodis</name>
    <dbReference type="NCBI Taxonomy" id="117903"/>
    <lineage>
        <taxon>Eukaryota</taxon>
        <taxon>Metazoa</taxon>
        <taxon>Spiralia</taxon>
        <taxon>Lophotrochozoa</taxon>
        <taxon>Platyhelminthes</taxon>
        <taxon>Monogenea</taxon>
        <taxon>Polyopisthocotylea</taxon>
        <taxon>Polystomatidea</taxon>
        <taxon>Polystomatidae</taxon>
        <taxon>Protopolystoma</taxon>
    </lineage>
</organism>
<dbReference type="Proteomes" id="UP000784294">
    <property type="component" value="Unassembled WGS sequence"/>
</dbReference>
<name>A0A3S5AZY8_9PLAT</name>